<organism evidence="1 2">
    <name type="scientific">Actinoplanes couchii</name>
    <dbReference type="NCBI Taxonomy" id="403638"/>
    <lineage>
        <taxon>Bacteria</taxon>
        <taxon>Bacillati</taxon>
        <taxon>Actinomycetota</taxon>
        <taxon>Actinomycetes</taxon>
        <taxon>Micromonosporales</taxon>
        <taxon>Micromonosporaceae</taxon>
        <taxon>Actinoplanes</taxon>
    </lineage>
</organism>
<dbReference type="SUPFAM" id="SSF53850">
    <property type="entry name" value="Periplasmic binding protein-like II"/>
    <property type="match status" value="1"/>
</dbReference>
<evidence type="ECO:0000313" key="2">
    <source>
        <dbReference type="Proteomes" id="UP000612282"/>
    </source>
</evidence>
<gene>
    <name evidence="1" type="ORF">Aco03nite_031460</name>
</gene>
<reference evidence="1 2" key="1">
    <citation type="submission" date="2021-01" db="EMBL/GenBank/DDBJ databases">
        <title>Whole genome shotgun sequence of Actinoplanes couchii NBRC 106145.</title>
        <authorList>
            <person name="Komaki H."/>
            <person name="Tamura T."/>
        </authorList>
    </citation>
    <scope>NUCLEOTIDE SEQUENCE [LARGE SCALE GENOMIC DNA]</scope>
    <source>
        <strain evidence="1 2">NBRC 106145</strain>
    </source>
</reference>
<proteinExistence type="predicted"/>
<comment type="caution">
    <text evidence="1">The sequence shown here is derived from an EMBL/GenBank/DDBJ whole genome shotgun (WGS) entry which is preliminary data.</text>
</comment>
<keyword evidence="2" id="KW-1185">Reference proteome</keyword>
<dbReference type="PANTHER" id="PTHR43649:SF30">
    <property type="entry name" value="ABC TRANSPORTER SUBSTRATE-BINDING PROTEIN"/>
    <property type="match status" value="1"/>
</dbReference>
<dbReference type="RefSeq" id="WP_239145194.1">
    <property type="nucleotide sequence ID" value="NZ_BAAAQE010000036.1"/>
</dbReference>
<protein>
    <submittedName>
        <fullName evidence="1">ABC transporter substrate-binding protein</fullName>
    </submittedName>
</protein>
<dbReference type="Proteomes" id="UP000612282">
    <property type="component" value="Unassembled WGS sequence"/>
</dbReference>
<name>A0ABQ3X8B6_9ACTN</name>
<dbReference type="PANTHER" id="PTHR43649">
    <property type="entry name" value="ARABINOSE-BINDING PROTEIN-RELATED"/>
    <property type="match status" value="1"/>
</dbReference>
<dbReference type="InterPro" id="IPR050490">
    <property type="entry name" value="Bact_solute-bd_prot1"/>
</dbReference>
<sequence length="428" mass="46382">MIHFEAGRFHRLAAVAGVLTLTACSSPSIPTGPDSPVVITWWTGQTDDAGTISQDLAREYEATHPNVRIRPEPGASNTDGLLQKLSAGLLAGRYPDISYAYGSWAIDLDRSDRIQDLTEYSAQPEVHWAGLPSAAREVATVNGRVIGVPALVDNVALIYNRDLFDRRGLAYPNESWTWADFRAAAKALTGPEPTTFGTAFPAGGGEDALLCFWPLFWQLGGAILDGTKPAFNSGAGVGALETLRAMTVDDRSAYPARNGDEQVAMFKSRHIGMILSGPWVLAALSNLPLRYGVVRLPGTGTDHQTVSGPDLWVLFDHDDPDRARAARDFVTWLTSDEIDVKWNLQLGNLPLRETGRKTMAFRDYVKRFPGAGEFAANTANVKQHRPAVAGYADLSRNVGDAVAEVLRGYESPRQALDEAAASTESMID</sequence>
<dbReference type="InterPro" id="IPR006059">
    <property type="entry name" value="SBP"/>
</dbReference>
<dbReference type="Gene3D" id="3.40.190.10">
    <property type="entry name" value="Periplasmic binding protein-like II"/>
    <property type="match status" value="1"/>
</dbReference>
<accession>A0ABQ3X8B6</accession>
<dbReference type="Pfam" id="PF01547">
    <property type="entry name" value="SBP_bac_1"/>
    <property type="match status" value="1"/>
</dbReference>
<dbReference type="CDD" id="cd14748">
    <property type="entry name" value="PBP2_UgpB"/>
    <property type="match status" value="1"/>
</dbReference>
<dbReference type="EMBL" id="BOMG01000042">
    <property type="protein sequence ID" value="GID54742.1"/>
    <property type="molecule type" value="Genomic_DNA"/>
</dbReference>
<evidence type="ECO:0000313" key="1">
    <source>
        <dbReference type="EMBL" id="GID54742.1"/>
    </source>
</evidence>